<dbReference type="InterPro" id="IPR051399">
    <property type="entry name" value="RNA-guided_DNA_endo/Transpos"/>
</dbReference>
<dbReference type="PANTHER" id="PTHR30405">
    <property type="entry name" value="TRANSPOSASE"/>
    <property type="match status" value="1"/>
</dbReference>
<keyword evidence="5" id="KW-0233">DNA recombination</keyword>
<evidence type="ECO:0000256" key="1">
    <source>
        <dbReference type="ARBA" id="ARBA00008761"/>
    </source>
</evidence>
<dbReference type="InterPro" id="IPR010095">
    <property type="entry name" value="Cas12f1-like_TNB"/>
</dbReference>
<evidence type="ECO:0000259" key="7">
    <source>
        <dbReference type="Pfam" id="PF07282"/>
    </source>
</evidence>
<proteinExistence type="inferred from homology"/>
<name>A0A6A9QKV0_ACIIN</name>
<dbReference type="GO" id="GO:0032196">
    <property type="term" value="P:transposition"/>
    <property type="evidence" value="ECO:0007669"/>
    <property type="project" value="UniProtKB-KW"/>
</dbReference>
<comment type="caution">
    <text evidence="8">The sequence shown here is derived from an EMBL/GenBank/DDBJ whole genome shotgun (WGS) entry which is preliminary data.</text>
</comment>
<keyword evidence="4" id="KW-0238">DNA-binding</keyword>
<dbReference type="NCBIfam" id="NF040570">
    <property type="entry name" value="guided_TnpB"/>
    <property type="match status" value="1"/>
</dbReference>
<evidence type="ECO:0000259" key="6">
    <source>
        <dbReference type="Pfam" id="PF01385"/>
    </source>
</evidence>
<dbReference type="Proteomes" id="UP000440125">
    <property type="component" value="Unassembled WGS sequence"/>
</dbReference>
<feature type="domain" description="Cas12f1-like TNB" evidence="7">
    <location>
        <begin position="341"/>
        <end position="404"/>
    </location>
</feature>
<gene>
    <name evidence="8" type="ORF">D1867_11885</name>
</gene>
<evidence type="ECO:0000256" key="5">
    <source>
        <dbReference type="ARBA" id="ARBA00023172"/>
    </source>
</evidence>
<dbReference type="Pfam" id="PF07282">
    <property type="entry name" value="Cas12f1-like_TNB"/>
    <property type="match status" value="1"/>
</dbReference>
<evidence type="ECO:0000256" key="3">
    <source>
        <dbReference type="ARBA" id="ARBA00022578"/>
    </source>
</evidence>
<accession>A0A6A9QKV0</accession>
<dbReference type="InterPro" id="IPR001959">
    <property type="entry name" value="Transposase"/>
</dbReference>
<dbReference type="EMBL" id="WFIY01000004">
    <property type="protein sequence ID" value="MUM65920.1"/>
    <property type="molecule type" value="Genomic_DNA"/>
</dbReference>
<organism evidence="8 9">
    <name type="scientific">Acidianus infernus</name>
    <dbReference type="NCBI Taxonomy" id="12915"/>
    <lineage>
        <taxon>Archaea</taxon>
        <taxon>Thermoproteota</taxon>
        <taxon>Thermoprotei</taxon>
        <taxon>Sulfolobales</taxon>
        <taxon>Sulfolobaceae</taxon>
        <taxon>Acidianus</taxon>
    </lineage>
</organism>
<dbReference type="GO" id="GO:0003677">
    <property type="term" value="F:DNA binding"/>
    <property type="evidence" value="ECO:0007669"/>
    <property type="project" value="UniProtKB-KW"/>
</dbReference>
<reference evidence="8 9" key="1">
    <citation type="submission" date="2019-10" db="EMBL/GenBank/DDBJ databases">
        <title>Genome Sequences from Six Type Strain Members of the Archaeal Family Sulfolobaceae: Acidianus ambivalens, Acidianus infernus, Metallosphaera prunae, Stygiolobus azoricus, Sulfolobus metallicus, and Sulfurisphaera ohwakuensis.</title>
        <authorList>
            <person name="Counts J.A."/>
            <person name="Kelly R.M."/>
        </authorList>
    </citation>
    <scope>NUCLEOTIDE SEQUENCE [LARGE SCALE GENOMIC DNA]</scope>
    <source>
        <strain evidence="8 9">DSM 3191</strain>
    </source>
</reference>
<comment type="similarity">
    <text evidence="1">In the C-terminal section; belongs to the transposase 35 family.</text>
</comment>
<sequence length="437" mass="51236">MPEEGVYEVKYSNQRTNVVRLLPNGFQERKLRRLANLSAKLFNEVDYERRQQFFHEEVVDIKGTWSKYYEKYKAKLGVNAQAVLQKNNEAWSSFFSLLKLKKEGKLPHINRVSPPRYWKDRETKKRRLILIVRQDRYEVDAENHKLILKDFDMEIDFVGRLRWYGKQGRLEIIFDETRNAWYAHIPVEVGVEEAGKKSKHVVKGERKAIQISKPKGNKVASIDLGINVIASAVVNDGTWLLYKGVRTKEDYFYFQRRISEVQSLADRTRNVSEGEAYLELLREKRRLFKKLTRRLTHLYRNLDSHLIKTLHELGVSIIYLGYPFNIVQEKGNKFTVNMWSYRKLMESIELKAQEYGMKVYEVVEYNTSKYCAYHGVEVKRNPRGVVICPKGHKLHSDLNGALNILKKATRILVKALKKPLSFIVDHNRVAPTKGCNP</sequence>
<comment type="similarity">
    <text evidence="2">In the N-terminal section; belongs to the transposase 2 family.</text>
</comment>
<evidence type="ECO:0000256" key="4">
    <source>
        <dbReference type="ARBA" id="ARBA00023125"/>
    </source>
</evidence>
<protein>
    <submittedName>
        <fullName evidence="8">Transposase</fullName>
    </submittedName>
</protein>
<dbReference type="AlphaFoldDB" id="A0A6A9QKV0"/>
<keyword evidence="9" id="KW-1185">Reference proteome</keyword>
<dbReference type="RefSeq" id="WP_155864309.1">
    <property type="nucleotide sequence ID" value="NZ_WFIY01000004.1"/>
</dbReference>
<evidence type="ECO:0000313" key="8">
    <source>
        <dbReference type="EMBL" id="MUM65920.1"/>
    </source>
</evidence>
<dbReference type="GO" id="GO:0006310">
    <property type="term" value="P:DNA recombination"/>
    <property type="evidence" value="ECO:0007669"/>
    <property type="project" value="UniProtKB-KW"/>
</dbReference>
<dbReference type="Pfam" id="PF01385">
    <property type="entry name" value="OrfB_IS605"/>
    <property type="match status" value="1"/>
</dbReference>
<feature type="domain" description="Probable transposase IS891/IS1136/IS1341" evidence="6">
    <location>
        <begin position="184"/>
        <end position="326"/>
    </location>
</feature>
<evidence type="ECO:0000313" key="9">
    <source>
        <dbReference type="Proteomes" id="UP000440125"/>
    </source>
</evidence>
<dbReference type="PANTHER" id="PTHR30405:SF21">
    <property type="entry name" value="TRANSPOSASE-RELATED"/>
    <property type="match status" value="1"/>
</dbReference>
<evidence type="ECO:0000256" key="2">
    <source>
        <dbReference type="ARBA" id="ARBA00011044"/>
    </source>
</evidence>
<keyword evidence="3" id="KW-0815">Transposition</keyword>